<protein>
    <recommendedName>
        <fullName evidence="1">4Fe-4S ferredoxin-type domain-containing protein</fullName>
    </recommendedName>
</protein>
<sequence length="235" mass="26068">WGMVIDLGACTGCNACSVACQAENNIPVVGKEQVLVGREMSWIRIDRYYNGEIDNPEIVHQPVPCMHCENAPCELVCPVAATTHSDEGLNGMTYNRCVGTRYCANNCPYKVRRFNFLQFADRDTESLKLQRNPDVTTRSRGVMEKCTYCVQRINMARIEAKKAGVKIADGDFSTACEQACPTDAIVFGDINDEKSRVSTLKATPLNYGILTELNTRPRTTYLAGIKNPNPEITEA</sequence>
<evidence type="ECO:0000313" key="2">
    <source>
        <dbReference type="EMBL" id="SVC83596.1"/>
    </source>
</evidence>
<gene>
    <name evidence="2" type="ORF">METZ01_LOCUS336450</name>
</gene>
<name>A0A382QDS4_9ZZZZ</name>
<dbReference type="SUPFAM" id="SSF54862">
    <property type="entry name" value="4Fe-4S ferredoxins"/>
    <property type="match status" value="1"/>
</dbReference>
<dbReference type="InterPro" id="IPR017896">
    <property type="entry name" value="4Fe4S_Fe-S-bd"/>
</dbReference>
<dbReference type="CDD" id="cd10551">
    <property type="entry name" value="PsrB"/>
    <property type="match status" value="1"/>
</dbReference>
<dbReference type="AlphaFoldDB" id="A0A382QDS4"/>
<reference evidence="2" key="1">
    <citation type="submission" date="2018-05" db="EMBL/GenBank/DDBJ databases">
        <authorList>
            <person name="Lanie J.A."/>
            <person name="Ng W.-L."/>
            <person name="Kazmierczak K.M."/>
            <person name="Andrzejewski T.M."/>
            <person name="Davidsen T.M."/>
            <person name="Wayne K.J."/>
            <person name="Tettelin H."/>
            <person name="Glass J.I."/>
            <person name="Rusch D."/>
            <person name="Podicherti R."/>
            <person name="Tsui H.-C.T."/>
            <person name="Winkler M.E."/>
        </authorList>
    </citation>
    <scope>NUCLEOTIDE SEQUENCE</scope>
</reference>
<evidence type="ECO:0000259" key="1">
    <source>
        <dbReference type="PROSITE" id="PS51379"/>
    </source>
</evidence>
<dbReference type="PROSITE" id="PS51379">
    <property type="entry name" value="4FE4S_FER_2"/>
    <property type="match status" value="2"/>
</dbReference>
<organism evidence="2">
    <name type="scientific">marine metagenome</name>
    <dbReference type="NCBI Taxonomy" id="408172"/>
    <lineage>
        <taxon>unclassified sequences</taxon>
        <taxon>metagenomes</taxon>
        <taxon>ecological metagenomes</taxon>
    </lineage>
</organism>
<accession>A0A382QDS4</accession>
<dbReference type="PANTHER" id="PTHR42783">
    <property type="entry name" value="GLUTAMATE SYNTHASE [NADPH] SMALL CHAIN"/>
    <property type="match status" value="1"/>
</dbReference>
<dbReference type="Pfam" id="PF13247">
    <property type="entry name" value="Fer4_11"/>
    <property type="match status" value="1"/>
</dbReference>
<feature type="non-terminal residue" evidence="2">
    <location>
        <position position="1"/>
    </location>
</feature>
<dbReference type="EMBL" id="UINC01113768">
    <property type="protein sequence ID" value="SVC83596.1"/>
    <property type="molecule type" value="Genomic_DNA"/>
</dbReference>
<proteinExistence type="predicted"/>
<dbReference type="PANTHER" id="PTHR42783:SF3">
    <property type="entry name" value="GLUTAMATE SYNTHASE [NADPH] SMALL CHAIN-RELATED"/>
    <property type="match status" value="1"/>
</dbReference>
<dbReference type="Gene3D" id="3.30.70.20">
    <property type="match status" value="2"/>
</dbReference>
<feature type="domain" description="4Fe-4S ferredoxin-type" evidence="1">
    <location>
        <begin position="1"/>
        <end position="31"/>
    </location>
</feature>
<feature type="domain" description="4Fe-4S ferredoxin-type" evidence="1">
    <location>
        <begin position="56"/>
        <end position="87"/>
    </location>
</feature>